<evidence type="ECO:0000313" key="3">
    <source>
        <dbReference type="Proteomes" id="UP000234433"/>
    </source>
</evidence>
<protein>
    <submittedName>
        <fullName evidence="2">Uncharacterized protein</fullName>
    </submittedName>
</protein>
<keyword evidence="1" id="KW-0472">Membrane</keyword>
<reference evidence="2 3" key="1">
    <citation type="submission" date="2017-03" db="EMBL/GenBank/DDBJ databases">
        <authorList>
            <person name="Afonso C.L."/>
            <person name="Miller P.J."/>
            <person name="Scott M.A."/>
            <person name="Spackman E."/>
            <person name="Goraichik I."/>
            <person name="Dimitrov K.M."/>
            <person name="Suarez D.L."/>
            <person name="Swayne D.E."/>
        </authorList>
    </citation>
    <scope>NUCLEOTIDE SEQUENCE [LARGE SCALE GENOMIC DNA]</scope>
    <source>
        <strain evidence="2 3">CNRZ 918</strain>
    </source>
</reference>
<dbReference type="Proteomes" id="UP000234433">
    <property type="component" value="Unassembled WGS sequence"/>
</dbReference>
<dbReference type="RefSeq" id="WP_101620409.1">
    <property type="nucleotide sequence ID" value="NZ_FXZD01000007.1"/>
</dbReference>
<organism evidence="2 3">
    <name type="scientific">Brevibacterium antiquum CNRZ 918</name>
    <dbReference type="NCBI Taxonomy" id="1255637"/>
    <lineage>
        <taxon>Bacteria</taxon>
        <taxon>Bacillati</taxon>
        <taxon>Actinomycetota</taxon>
        <taxon>Actinomycetes</taxon>
        <taxon>Micrococcales</taxon>
        <taxon>Brevibacteriaceae</taxon>
        <taxon>Brevibacterium</taxon>
    </lineage>
</organism>
<evidence type="ECO:0000313" key="2">
    <source>
        <dbReference type="EMBL" id="SMX97751.1"/>
    </source>
</evidence>
<dbReference type="AlphaFoldDB" id="A0A2H1KDA7"/>
<name>A0A2H1KDA7_9MICO</name>
<dbReference type="OrthoDB" id="9974132at2"/>
<feature type="transmembrane region" description="Helical" evidence="1">
    <location>
        <begin position="35"/>
        <end position="55"/>
    </location>
</feature>
<proteinExistence type="predicted"/>
<sequence>MTTVYARRRLIALWLPFIIMGMSLYLYSYTLSFTFNGLSLLGLGITWLGVFASAYDAGEDS</sequence>
<accession>A0A2H1KDA7</accession>
<feature type="transmembrane region" description="Helical" evidence="1">
    <location>
        <begin position="12"/>
        <end position="29"/>
    </location>
</feature>
<keyword evidence="1" id="KW-1133">Transmembrane helix</keyword>
<evidence type="ECO:0000256" key="1">
    <source>
        <dbReference type="SAM" id="Phobius"/>
    </source>
</evidence>
<gene>
    <name evidence="2" type="ORF">BANT918_02355</name>
</gene>
<keyword evidence="1" id="KW-0812">Transmembrane</keyword>
<dbReference type="EMBL" id="FXZD01000007">
    <property type="protein sequence ID" value="SMX97751.1"/>
    <property type="molecule type" value="Genomic_DNA"/>
</dbReference>